<feature type="region of interest" description="Disordered" evidence="2">
    <location>
        <begin position="1"/>
        <end position="104"/>
    </location>
</feature>
<evidence type="ECO:0000256" key="2">
    <source>
        <dbReference type="SAM" id="MobiDB-lite"/>
    </source>
</evidence>
<feature type="compositionally biased region" description="Polar residues" evidence="2">
    <location>
        <begin position="23"/>
        <end position="38"/>
    </location>
</feature>
<feature type="compositionally biased region" description="Basic and acidic residues" evidence="2">
    <location>
        <begin position="360"/>
        <end position="374"/>
    </location>
</feature>
<protein>
    <submittedName>
        <fullName evidence="3">Uncharacterized protein</fullName>
    </submittedName>
</protein>
<accession>A0A6A5ZBM3</accession>
<gene>
    <name evidence="3" type="ORF">BDV96DRAFT_572569</name>
</gene>
<feature type="coiled-coil region" evidence="1">
    <location>
        <begin position="480"/>
        <end position="525"/>
    </location>
</feature>
<evidence type="ECO:0000313" key="4">
    <source>
        <dbReference type="Proteomes" id="UP000799770"/>
    </source>
</evidence>
<reference evidence="3" key="1">
    <citation type="journal article" date="2020" name="Stud. Mycol.">
        <title>101 Dothideomycetes genomes: a test case for predicting lifestyles and emergence of pathogens.</title>
        <authorList>
            <person name="Haridas S."/>
            <person name="Albert R."/>
            <person name="Binder M."/>
            <person name="Bloem J."/>
            <person name="Labutti K."/>
            <person name="Salamov A."/>
            <person name="Andreopoulos B."/>
            <person name="Baker S."/>
            <person name="Barry K."/>
            <person name="Bills G."/>
            <person name="Bluhm B."/>
            <person name="Cannon C."/>
            <person name="Castanera R."/>
            <person name="Culley D."/>
            <person name="Daum C."/>
            <person name="Ezra D."/>
            <person name="Gonzalez J."/>
            <person name="Henrissat B."/>
            <person name="Kuo A."/>
            <person name="Liang C."/>
            <person name="Lipzen A."/>
            <person name="Lutzoni F."/>
            <person name="Magnuson J."/>
            <person name="Mondo S."/>
            <person name="Nolan M."/>
            <person name="Ohm R."/>
            <person name="Pangilinan J."/>
            <person name="Park H.-J."/>
            <person name="Ramirez L."/>
            <person name="Alfaro M."/>
            <person name="Sun H."/>
            <person name="Tritt A."/>
            <person name="Yoshinaga Y."/>
            <person name="Zwiers L.-H."/>
            <person name="Turgeon B."/>
            <person name="Goodwin S."/>
            <person name="Spatafora J."/>
            <person name="Crous P."/>
            <person name="Grigoriev I."/>
        </authorList>
    </citation>
    <scope>NUCLEOTIDE SEQUENCE</scope>
    <source>
        <strain evidence="3">CBS 627.86</strain>
    </source>
</reference>
<keyword evidence="1" id="KW-0175">Coiled coil</keyword>
<feature type="region of interest" description="Disordered" evidence="2">
    <location>
        <begin position="360"/>
        <end position="382"/>
    </location>
</feature>
<sequence length="532" mass="59963">MAQKRSHPELSQGNGAGTKRSRALSNYSTDQDSFSEVSPVSRRISQAGADPINNTIDPALLSPDSNSNLANPGRPLHFEHIDLTSSEDSGVGESVSPVDSTRRASSSTVAEQGIVNMTLASQALAIINSANSVAPGLDGTAGPSKPKWVSIQPFRRHILDSKKLRSMLENPSETIGLGEVLEKLMPEYGVHGLYLPEELIRHTWLSEWPRSRRFWIFGNITKTILVPMRLKTDTDQEWILLSWEVDTGSTRVMHKPNSEHMLLIRAIAFRVGTQLDQSRGIKGIRQRKLEFGDLHEPHDGVDVAVTCLQHAYGLARVRPQAGNSTLYLAILAAAAHEYWPPKKLENDVFDHFVQEIKQEAQLREDQNDDNHENEETTEPSYDEAKNLCDGLRKVQARLTQCLDQVLPDMRLLASQIKCSVTYWRSEKQHEADAAATAISKYTNTLHNLLRPEVQGEKEVEVHASIKKYVRNEQTQRTRVLNQKLREIDGVERKAKRMEEAIDKFKGKLEQLRAKVEGELERHAKNWPFLVSF</sequence>
<evidence type="ECO:0000313" key="3">
    <source>
        <dbReference type="EMBL" id="KAF2116635.1"/>
    </source>
</evidence>
<evidence type="ECO:0000256" key="1">
    <source>
        <dbReference type="SAM" id="Coils"/>
    </source>
</evidence>
<dbReference type="Proteomes" id="UP000799770">
    <property type="component" value="Unassembled WGS sequence"/>
</dbReference>
<feature type="compositionally biased region" description="Low complexity" evidence="2">
    <location>
        <begin position="86"/>
        <end position="99"/>
    </location>
</feature>
<dbReference type="AlphaFoldDB" id="A0A6A5ZBM3"/>
<name>A0A6A5ZBM3_9PLEO</name>
<organism evidence="3 4">
    <name type="scientific">Lophiotrema nucula</name>
    <dbReference type="NCBI Taxonomy" id="690887"/>
    <lineage>
        <taxon>Eukaryota</taxon>
        <taxon>Fungi</taxon>
        <taxon>Dikarya</taxon>
        <taxon>Ascomycota</taxon>
        <taxon>Pezizomycotina</taxon>
        <taxon>Dothideomycetes</taxon>
        <taxon>Pleosporomycetidae</taxon>
        <taxon>Pleosporales</taxon>
        <taxon>Lophiotremataceae</taxon>
        <taxon>Lophiotrema</taxon>
    </lineage>
</organism>
<proteinExistence type="predicted"/>
<dbReference type="EMBL" id="ML977320">
    <property type="protein sequence ID" value="KAF2116635.1"/>
    <property type="molecule type" value="Genomic_DNA"/>
</dbReference>
<keyword evidence="4" id="KW-1185">Reference proteome</keyword>